<proteinExistence type="predicted"/>
<dbReference type="EMBL" id="GBRH01261541">
    <property type="protein sequence ID" value="JAD36354.1"/>
    <property type="molecule type" value="Transcribed_RNA"/>
</dbReference>
<reference evidence="2" key="2">
    <citation type="journal article" date="2015" name="Data Brief">
        <title>Shoot transcriptome of the giant reed, Arundo donax.</title>
        <authorList>
            <person name="Barrero R.A."/>
            <person name="Guerrero F.D."/>
            <person name="Moolhuijzen P."/>
            <person name="Goolsby J.A."/>
            <person name="Tidwell J."/>
            <person name="Bellgard S.E."/>
            <person name="Bellgard M.I."/>
        </authorList>
    </citation>
    <scope>NUCLEOTIDE SEQUENCE</scope>
    <source>
        <tissue evidence="2">Shoot tissue taken approximately 20 cm above the soil surface</tissue>
    </source>
</reference>
<protein>
    <submittedName>
        <fullName evidence="2">Uncharacterized protein</fullName>
    </submittedName>
</protein>
<accession>A0A0A8ZAA4</accession>
<name>A0A0A8ZAA4_ARUDO</name>
<sequence>MSSLACPAASASRGRQRRRSSNALLSCSTSATLRKRASWSSRPACRSCSWSLREETTRLFRPRFSLTLAR</sequence>
<feature type="region of interest" description="Disordered" evidence="1">
    <location>
        <begin position="1"/>
        <end position="23"/>
    </location>
</feature>
<evidence type="ECO:0000256" key="1">
    <source>
        <dbReference type="SAM" id="MobiDB-lite"/>
    </source>
</evidence>
<reference evidence="2" key="1">
    <citation type="submission" date="2014-09" db="EMBL/GenBank/DDBJ databases">
        <authorList>
            <person name="Magalhaes I.L.F."/>
            <person name="Oliveira U."/>
            <person name="Santos F.R."/>
            <person name="Vidigal T.H.D.A."/>
            <person name="Brescovit A.D."/>
            <person name="Santos A.J."/>
        </authorList>
    </citation>
    <scope>NUCLEOTIDE SEQUENCE</scope>
    <source>
        <tissue evidence="2">Shoot tissue taken approximately 20 cm above the soil surface</tissue>
    </source>
</reference>
<dbReference type="AlphaFoldDB" id="A0A0A8ZAA4"/>
<evidence type="ECO:0000313" key="2">
    <source>
        <dbReference type="EMBL" id="JAD36354.1"/>
    </source>
</evidence>
<organism evidence="2">
    <name type="scientific">Arundo donax</name>
    <name type="common">Giant reed</name>
    <name type="synonym">Donax arundinaceus</name>
    <dbReference type="NCBI Taxonomy" id="35708"/>
    <lineage>
        <taxon>Eukaryota</taxon>
        <taxon>Viridiplantae</taxon>
        <taxon>Streptophyta</taxon>
        <taxon>Embryophyta</taxon>
        <taxon>Tracheophyta</taxon>
        <taxon>Spermatophyta</taxon>
        <taxon>Magnoliopsida</taxon>
        <taxon>Liliopsida</taxon>
        <taxon>Poales</taxon>
        <taxon>Poaceae</taxon>
        <taxon>PACMAD clade</taxon>
        <taxon>Arundinoideae</taxon>
        <taxon>Arundineae</taxon>
        <taxon>Arundo</taxon>
    </lineage>
</organism>